<organism evidence="2 3">
    <name type="scientific">Latimeria chalumnae</name>
    <name type="common">Coelacanth</name>
    <dbReference type="NCBI Taxonomy" id="7897"/>
    <lineage>
        <taxon>Eukaryota</taxon>
        <taxon>Metazoa</taxon>
        <taxon>Chordata</taxon>
        <taxon>Craniata</taxon>
        <taxon>Vertebrata</taxon>
        <taxon>Euteleostomi</taxon>
        <taxon>Coelacanthiformes</taxon>
        <taxon>Coelacanthidae</taxon>
        <taxon>Latimeria</taxon>
    </lineage>
</organism>
<reference evidence="2" key="3">
    <citation type="submission" date="2025-09" db="UniProtKB">
        <authorList>
            <consortium name="Ensembl"/>
        </authorList>
    </citation>
    <scope>IDENTIFICATION</scope>
</reference>
<name>H3A9C0_LATCH</name>
<dbReference type="EMBL" id="AFYH01171458">
    <property type="status" value="NOT_ANNOTATED_CDS"/>
    <property type="molecule type" value="Genomic_DNA"/>
</dbReference>
<accession>H3A9C0</accession>
<reference evidence="3" key="1">
    <citation type="submission" date="2011-08" db="EMBL/GenBank/DDBJ databases">
        <title>The draft genome of Latimeria chalumnae.</title>
        <authorList>
            <person name="Di Palma F."/>
            <person name="Alfoldi J."/>
            <person name="Johnson J."/>
            <person name="Berlin A."/>
            <person name="Gnerre S."/>
            <person name="Jaffe D."/>
            <person name="MacCallum I."/>
            <person name="Young S."/>
            <person name="Walker B.J."/>
            <person name="Lander E."/>
            <person name="Lindblad-Toh K."/>
        </authorList>
    </citation>
    <scope>NUCLEOTIDE SEQUENCE [LARGE SCALE GENOMIC DNA]</scope>
    <source>
        <strain evidence="3">Wild caught</strain>
    </source>
</reference>
<dbReference type="GeneTree" id="ENSGT00940000154527"/>
<proteinExistence type="predicted"/>
<keyword evidence="1" id="KW-1133">Transmembrane helix</keyword>
<dbReference type="EMBL" id="AFYH01171465">
    <property type="status" value="NOT_ANNOTATED_CDS"/>
    <property type="molecule type" value="Genomic_DNA"/>
</dbReference>
<keyword evidence="1" id="KW-0472">Membrane</keyword>
<reference evidence="2" key="2">
    <citation type="submission" date="2025-08" db="UniProtKB">
        <authorList>
            <consortium name="Ensembl"/>
        </authorList>
    </citation>
    <scope>IDENTIFICATION</scope>
</reference>
<dbReference type="Proteomes" id="UP000008672">
    <property type="component" value="Unassembled WGS sequence"/>
</dbReference>
<dbReference type="AlphaFoldDB" id="H3A9C0"/>
<dbReference type="Ensembl" id="ENSLACT00000006293.1">
    <property type="protein sequence ID" value="ENSLACP00000006241.1"/>
    <property type="gene ID" value="ENSLACG00000005535.1"/>
</dbReference>
<dbReference type="EMBL" id="AFYH01171462">
    <property type="status" value="NOT_ANNOTATED_CDS"/>
    <property type="molecule type" value="Genomic_DNA"/>
</dbReference>
<dbReference type="EMBL" id="AFYH01171460">
    <property type="status" value="NOT_ANNOTATED_CDS"/>
    <property type="molecule type" value="Genomic_DNA"/>
</dbReference>
<dbReference type="EMBL" id="AFYH01171463">
    <property type="status" value="NOT_ANNOTATED_CDS"/>
    <property type="molecule type" value="Genomic_DNA"/>
</dbReference>
<dbReference type="EMBL" id="AFYH01171457">
    <property type="status" value="NOT_ANNOTATED_CDS"/>
    <property type="molecule type" value="Genomic_DNA"/>
</dbReference>
<dbReference type="EMBL" id="AFYH01171456">
    <property type="status" value="NOT_ANNOTATED_CDS"/>
    <property type="molecule type" value="Genomic_DNA"/>
</dbReference>
<sequence length="100" mass="11032">MGDMANHSIAYSGVKNSLADANHEGEFGVSVENLRALMDLRSVEALHRIQECFGDVQGLCTRLKTSPIEGNFCIKYFFGISTVMSLFLLVIHALNIRAVQ</sequence>
<protein>
    <submittedName>
        <fullName evidence="2">Uncharacterized protein</fullName>
    </submittedName>
</protein>
<evidence type="ECO:0000313" key="2">
    <source>
        <dbReference type="Ensembl" id="ENSLACP00000006241.1"/>
    </source>
</evidence>
<feature type="transmembrane region" description="Helical" evidence="1">
    <location>
        <begin position="72"/>
        <end position="94"/>
    </location>
</feature>
<keyword evidence="3" id="KW-1185">Reference proteome</keyword>
<dbReference type="HOGENOM" id="CLU_2312494_0_0_1"/>
<dbReference type="EMBL" id="AFYH01171459">
    <property type="status" value="NOT_ANNOTATED_CDS"/>
    <property type="molecule type" value="Genomic_DNA"/>
</dbReference>
<evidence type="ECO:0000313" key="3">
    <source>
        <dbReference type="Proteomes" id="UP000008672"/>
    </source>
</evidence>
<dbReference type="EMBL" id="AFYH01171461">
    <property type="status" value="NOT_ANNOTATED_CDS"/>
    <property type="molecule type" value="Genomic_DNA"/>
</dbReference>
<gene>
    <name evidence="2" type="primary">LOC102353242</name>
</gene>
<evidence type="ECO:0000256" key="1">
    <source>
        <dbReference type="SAM" id="Phobius"/>
    </source>
</evidence>
<keyword evidence="1" id="KW-0812">Transmembrane</keyword>
<dbReference type="Bgee" id="ENSLACG00000005535">
    <property type="expression patterns" value="Expressed in pectoral fin and 6 other cell types or tissues"/>
</dbReference>
<dbReference type="EMBL" id="AFYH01171464">
    <property type="status" value="NOT_ANNOTATED_CDS"/>
    <property type="molecule type" value="Genomic_DNA"/>
</dbReference>